<dbReference type="GO" id="GO:0017124">
    <property type="term" value="F:SH3 domain binding"/>
    <property type="evidence" value="ECO:0007669"/>
    <property type="project" value="Ensembl"/>
</dbReference>
<evidence type="ECO:0000256" key="18">
    <source>
        <dbReference type="PIRSR" id="PIRSR607822-1"/>
    </source>
</evidence>
<dbReference type="CDD" id="cd04794">
    <property type="entry name" value="euk_LANCL"/>
    <property type="match status" value="1"/>
</dbReference>
<evidence type="ECO:0000313" key="19">
    <source>
        <dbReference type="Ensembl" id="ENSVURP00010004813.1"/>
    </source>
</evidence>
<dbReference type="GO" id="GO:0005975">
    <property type="term" value="P:carbohydrate metabolic process"/>
    <property type="evidence" value="ECO:0007669"/>
    <property type="project" value="InterPro"/>
</dbReference>
<dbReference type="FunFam" id="1.50.10.10:FF:000019">
    <property type="entry name" value="LanC-like protein 1"/>
    <property type="match status" value="1"/>
</dbReference>
<dbReference type="STRING" id="29139.ENSVURP00010004813"/>
<comment type="function">
    <text evidence="15">Functions as a glutathione transferase. Catalyzes conjugation of the glutathione (GSH) to artificial substrates 1-chloro-2,4-dinitrobenzene (CDNB) and p-nitrophenyl acetate. Mitigates neuronal oxidative stress during normal postnatal development and in response to oxidative stresses probably through GSH antioxidant defense mechanism. May play a role in EPS8 signaling. Binds glutathione.</text>
</comment>
<evidence type="ECO:0000256" key="8">
    <source>
        <dbReference type="ARBA" id="ARBA00022723"/>
    </source>
</evidence>
<dbReference type="GO" id="GO:0031179">
    <property type="term" value="P:peptide modification"/>
    <property type="evidence" value="ECO:0007669"/>
    <property type="project" value="InterPro"/>
</dbReference>
<dbReference type="InterPro" id="IPR012341">
    <property type="entry name" value="6hp_glycosidase-like_sf"/>
</dbReference>
<dbReference type="Proteomes" id="UP000314987">
    <property type="component" value="Unassembled WGS sequence"/>
</dbReference>
<dbReference type="SMART" id="SM01260">
    <property type="entry name" value="LANC_like"/>
    <property type="match status" value="1"/>
</dbReference>
<evidence type="ECO:0000256" key="11">
    <source>
        <dbReference type="ARBA" id="ARBA00035808"/>
    </source>
</evidence>
<reference evidence="20" key="1">
    <citation type="submission" date="2018-12" db="EMBL/GenBank/DDBJ databases">
        <authorList>
            <person name="Yazar S."/>
        </authorList>
    </citation>
    <scope>NUCLEOTIDE SEQUENCE [LARGE SCALE GENOMIC DNA]</scope>
</reference>
<keyword evidence="9 18" id="KW-0862">Zinc</keyword>
<evidence type="ECO:0000256" key="10">
    <source>
        <dbReference type="ARBA" id="ARBA00023136"/>
    </source>
</evidence>
<evidence type="ECO:0000256" key="12">
    <source>
        <dbReference type="ARBA" id="ARBA00039457"/>
    </source>
</evidence>
<evidence type="ECO:0000256" key="13">
    <source>
        <dbReference type="ARBA" id="ARBA00043169"/>
    </source>
</evidence>
<dbReference type="GO" id="GO:0050750">
    <property type="term" value="F:low-density lipoprotein particle receptor binding"/>
    <property type="evidence" value="ECO:0007669"/>
    <property type="project" value="Ensembl"/>
</dbReference>
<dbReference type="GO" id="GO:0004364">
    <property type="term" value="F:glutathione transferase activity"/>
    <property type="evidence" value="ECO:0007669"/>
    <property type="project" value="UniProtKB-EC"/>
</dbReference>
<dbReference type="GeneTree" id="ENSGT00530000063186"/>
<feature type="binding site" evidence="18">
    <location>
        <position position="431"/>
    </location>
    <ligand>
        <name>Zn(2+)</name>
        <dbReference type="ChEBI" id="CHEBI:29105"/>
    </ligand>
</feature>
<evidence type="ECO:0000313" key="20">
    <source>
        <dbReference type="Proteomes" id="UP000314987"/>
    </source>
</evidence>
<evidence type="ECO:0000256" key="5">
    <source>
        <dbReference type="ARBA" id="ARBA00022475"/>
    </source>
</evidence>
<accession>A0A4X2JYM3</accession>
<dbReference type="PANTHER" id="PTHR12736">
    <property type="entry name" value="LANC-LIKE PROTEIN"/>
    <property type="match status" value="1"/>
</dbReference>
<proteinExistence type="inferred from homology"/>
<keyword evidence="5" id="KW-1003">Cell membrane</keyword>
<dbReference type="PANTHER" id="PTHR12736:SF5">
    <property type="entry name" value="GLUTATHIONE S-TRANSFERASE LANCL1"/>
    <property type="match status" value="1"/>
</dbReference>
<sequence>MTCLRHMCRTAHSLGRSRSLLEAVLHFGFRQTNRHNKSEFGSGIWKGPRPEAAGSKAVGGANLSEWFGLASKKWRTTRSQRIDFRFLIGWTASRGRKMGLICTRFVAGIMADRAFTNPYPDYSKSQALGYFDTSGRLTTEFSQRINNKIRELLQQMEMGLKSADRRDCTVYTGWAGIAVLYLHLFDVYGDTIYLQMSHEYVKKSLSSLTKRTITFLCGDAGPLAVGAVVYHKMGNEKQAEDCITRLLHLNNLDPRVPDEMLYGRMGYIYALLFVNKYFGEEKIPQHHIQQVCDMVISSGETLARKRNFISKTPLMYEWYQEYYVGAAHGLAGIYYYLMQPSLQVSQVKLHNVVKPSVDYVCQLKFPSGNYPPCVNDSKDNLVHWCHGAPGVIYMLTQAYKVFNEEKYLNDASKCADVIWKFGLLRKGYGLCHGAAGNAYAFLTLYKLTHDMKYLYRACKFAEWCLDYGEHGCRTPDTPFSLFEGMAGTIYFLADLLIPTKARFPAFEM</sequence>
<keyword evidence="7" id="KW-0808">Transferase</keyword>
<dbReference type="OMA" id="PCVDDNR"/>
<comment type="similarity">
    <text evidence="3">Belongs to the LanC-like protein family.</text>
</comment>
<gene>
    <name evidence="19" type="primary">LANCL1</name>
</gene>
<dbReference type="EC" id="2.5.1.18" evidence="4"/>
<evidence type="ECO:0000256" key="14">
    <source>
        <dbReference type="ARBA" id="ARBA00047960"/>
    </source>
</evidence>
<dbReference type="AlphaFoldDB" id="A0A4X2JYM3"/>
<evidence type="ECO:0000256" key="2">
    <source>
        <dbReference type="ARBA" id="ARBA00004496"/>
    </source>
</evidence>
<evidence type="ECO:0000256" key="7">
    <source>
        <dbReference type="ARBA" id="ARBA00022679"/>
    </source>
</evidence>
<dbReference type="Pfam" id="PF05147">
    <property type="entry name" value="LANC_like"/>
    <property type="match status" value="1"/>
</dbReference>
<feature type="binding site" evidence="18">
    <location>
        <position position="432"/>
    </location>
    <ligand>
        <name>Zn(2+)</name>
        <dbReference type="ChEBI" id="CHEBI:29105"/>
    </ligand>
</feature>
<organism evidence="19 20">
    <name type="scientific">Vombatus ursinus</name>
    <name type="common">Common wombat</name>
    <dbReference type="NCBI Taxonomy" id="29139"/>
    <lineage>
        <taxon>Eukaryota</taxon>
        <taxon>Metazoa</taxon>
        <taxon>Chordata</taxon>
        <taxon>Craniata</taxon>
        <taxon>Vertebrata</taxon>
        <taxon>Euteleostomi</taxon>
        <taxon>Mammalia</taxon>
        <taxon>Metatheria</taxon>
        <taxon>Diprotodontia</taxon>
        <taxon>Vombatidae</taxon>
        <taxon>Vombatus</taxon>
    </lineage>
</organism>
<keyword evidence="10" id="KW-0472">Membrane</keyword>
<dbReference type="Ensembl" id="ENSVURT00010005455.1">
    <property type="protein sequence ID" value="ENSVURP00010004813.1"/>
    <property type="gene ID" value="ENSVURG00010003810.1"/>
</dbReference>
<evidence type="ECO:0000256" key="1">
    <source>
        <dbReference type="ARBA" id="ARBA00004202"/>
    </source>
</evidence>
<dbReference type="InterPro" id="IPR007822">
    <property type="entry name" value="LANC-like"/>
</dbReference>
<evidence type="ECO:0000256" key="9">
    <source>
        <dbReference type="ARBA" id="ARBA00022833"/>
    </source>
</evidence>
<reference evidence="19" key="3">
    <citation type="submission" date="2025-09" db="UniProtKB">
        <authorList>
            <consortium name="Ensembl"/>
        </authorList>
    </citation>
    <scope>IDENTIFICATION</scope>
</reference>
<evidence type="ECO:0000256" key="3">
    <source>
        <dbReference type="ARBA" id="ARBA00007179"/>
    </source>
</evidence>
<protein>
    <recommendedName>
        <fullName evidence="12">Glutathione S-transferase LANCL1</fullName>
        <ecNumber evidence="4">2.5.1.18</ecNumber>
    </recommendedName>
    <alternativeName>
        <fullName evidence="17">40 kDa erythrocyte membrane protein</fullName>
    </alternativeName>
    <alternativeName>
        <fullName evidence="13">LanC-like protein 1</fullName>
    </alternativeName>
</protein>
<comment type="subcellular location">
    <subcellularLocation>
        <location evidence="1">Cell membrane</location>
        <topology evidence="1">Peripheral membrane protein</topology>
    </subcellularLocation>
    <subcellularLocation>
        <location evidence="2">Cytoplasm</location>
    </subcellularLocation>
</comment>
<comment type="subunit">
    <text evidence="16">Interacts with the C-terminal of STOM. Interacts with the EPS8 SH3 domain. Interaction with EPS8 is inhibited by glutathione binding.</text>
</comment>
<dbReference type="Gene3D" id="1.50.10.10">
    <property type="match status" value="1"/>
</dbReference>
<keyword evidence="8 18" id="KW-0479">Metal-binding</keyword>
<dbReference type="GO" id="GO:0008270">
    <property type="term" value="F:zinc ion binding"/>
    <property type="evidence" value="ECO:0007669"/>
    <property type="project" value="Ensembl"/>
</dbReference>
<dbReference type="SUPFAM" id="SSF158745">
    <property type="entry name" value="LanC-like"/>
    <property type="match status" value="1"/>
</dbReference>
<evidence type="ECO:0000256" key="16">
    <source>
        <dbReference type="ARBA" id="ARBA00063121"/>
    </source>
</evidence>
<dbReference type="GO" id="GO:0005737">
    <property type="term" value="C:cytoplasm"/>
    <property type="evidence" value="ECO:0007669"/>
    <property type="project" value="UniProtKB-SubCell"/>
</dbReference>
<dbReference type="InterPro" id="IPR020464">
    <property type="entry name" value="LanC-like_prot_euk"/>
</dbReference>
<evidence type="ECO:0000256" key="6">
    <source>
        <dbReference type="ARBA" id="ARBA00022490"/>
    </source>
</evidence>
<dbReference type="GO" id="GO:1990748">
    <property type="term" value="P:cellular detoxification"/>
    <property type="evidence" value="ECO:0007669"/>
    <property type="project" value="Ensembl"/>
</dbReference>
<evidence type="ECO:0000256" key="17">
    <source>
        <dbReference type="ARBA" id="ARBA00079143"/>
    </source>
</evidence>
<dbReference type="PRINTS" id="PR01951">
    <property type="entry name" value="LANCEUKARYTE"/>
</dbReference>
<dbReference type="GO" id="GO:0043295">
    <property type="term" value="F:glutathione binding"/>
    <property type="evidence" value="ECO:0007669"/>
    <property type="project" value="Ensembl"/>
</dbReference>
<evidence type="ECO:0000256" key="15">
    <source>
        <dbReference type="ARBA" id="ARBA00057480"/>
    </source>
</evidence>
<comment type="catalytic activity">
    <reaction evidence="11">
        <text>1-chloro-2,4-dinitrobenzene + glutathione = 2,4-dinitrophenyl-S-glutathione + chloride + H(+)</text>
        <dbReference type="Rhea" id="RHEA:51220"/>
        <dbReference type="ChEBI" id="CHEBI:15378"/>
        <dbReference type="ChEBI" id="CHEBI:17996"/>
        <dbReference type="ChEBI" id="CHEBI:34718"/>
        <dbReference type="ChEBI" id="CHEBI:57925"/>
        <dbReference type="ChEBI" id="CHEBI:133977"/>
        <dbReference type="EC" id="2.5.1.18"/>
    </reaction>
</comment>
<reference evidence="19" key="2">
    <citation type="submission" date="2025-08" db="UniProtKB">
        <authorList>
            <consortium name="Ensembl"/>
        </authorList>
    </citation>
    <scope>IDENTIFICATION</scope>
</reference>
<keyword evidence="6" id="KW-0963">Cytoplasm</keyword>
<evidence type="ECO:0000256" key="4">
    <source>
        <dbReference type="ARBA" id="ARBA00012452"/>
    </source>
</evidence>
<comment type="catalytic activity">
    <reaction evidence="14">
        <text>RX + glutathione = an S-substituted glutathione + a halide anion + H(+)</text>
        <dbReference type="Rhea" id="RHEA:16437"/>
        <dbReference type="ChEBI" id="CHEBI:15378"/>
        <dbReference type="ChEBI" id="CHEBI:16042"/>
        <dbReference type="ChEBI" id="CHEBI:17792"/>
        <dbReference type="ChEBI" id="CHEBI:57925"/>
        <dbReference type="ChEBI" id="CHEBI:90779"/>
        <dbReference type="EC" id="2.5.1.18"/>
    </reaction>
</comment>
<keyword evidence="20" id="KW-1185">Reference proteome</keyword>
<dbReference type="PRINTS" id="PR01950">
    <property type="entry name" value="LANCSUPER"/>
</dbReference>
<name>A0A4X2JYM3_VOMUR</name>
<feature type="binding site" evidence="18">
    <location>
        <position position="385"/>
    </location>
    <ligand>
        <name>Zn(2+)</name>
        <dbReference type="ChEBI" id="CHEBI:29105"/>
    </ligand>
</feature>
<dbReference type="GO" id="GO:0005886">
    <property type="term" value="C:plasma membrane"/>
    <property type="evidence" value="ECO:0007669"/>
    <property type="project" value="UniProtKB-SubCell"/>
</dbReference>